<dbReference type="PANTHER" id="PTHR43133">
    <property type="entry name" value="RNA POLYMERASE ECF-TYPE SIGMA FACTO"/>
    <property type="match status" value="1"/>
</dbReference>
<protein>
    <submittedName>
        <fullName evidence="8">RNA polymerase sigma factor</fullName>
    </submittedName>
</protein>
<gene>
    <name evidence="8" type="ORF">DXC17_04540</name>
</gene>
<dbReference type="InterPro" id="IPR014284">
    <property type="entry name" value="RNA_pol_sigma-70_dom"/>
</dbReference>
<feature type="domain" description="RNA polymerase sigma factor 70 region 4 type 2" evidence="7">
    <location>
        <begin position="122"/>
        <end position="151"/>
    </location>
</feature>
<accession>A0A3E4WHC7</accession>
<dbReference type="NCBIfam" id="TIGR02937">
    <property type="entry name" value="sigma70-ECF"/>
    <property type="match status" value="1"/>
</dbReference>
<proteinExistence type="inferred from homology"/>
<dbReference type="Proteomes" id="UP000260780">
    <property type="component" value="Unassembled WGS sequence"/>
</dbReference>
<keyword evidence="4" id="KW-0238">DNA-binding</keyword>
<dbReference type="PANTHER" id="PTHR43133:SF8">
    <property type="entry name" value="RNA POLYMERASE SIGMA FACTOR HI_1459-RELATED"/>
    <property type="match status" value="1"/>
</dbReference>
<evidence type="ECO:0000313" key="9">
    <source>
        <dbReference type="Proteomes" id="UP000260780"/>
    </source>
</evidence>
<dbReference type="GO" id="GO:0003677">
    <property type="term" value="F:DNA binding"/>
    <property type="evidence" value="ECO:0007669"/>
    <property type="project" value="UniProtKB-KW"/>
</dbReference>
<sequence length="159" mass="18728">MDMGLEQIVIEQYQWILGLARKYCRNMMDAEDLAEETVYKILSNKSKYDSSKSFRPWCSVIMLNTYITTYNHESLIRFDSEEKADHIHSYFDADNETLRNELYGIIEKCRRKSCSVDCAIMYAEGYSYEEIAKKMHIPLGTVRSRISFARNMIRQCVVD</sequence>
<dbReference type="RefSeq" id="WP_117747495.1">
    <property type="nucleotide sequence ID" value="NZ_QSTF01000007.1"/>
</dbReference>
<evidence type="ECO:0000256" key="5">
    <source>
        <dbReference type="ARBA" id="ARBA00023163"/>
    </source>
</evidence>
<evidence type="ECO:0000256" key="4">
    <source>
        <dbReference type="ARBA" id="ARBA00023125"/>
    </source>
</evidence>
<dbReference type="InterPro" id="IPR039425">
    <property type="entry name" value="RNA_pol_sigma-70-like"/>
</dbReference>
<dbReference type="GO" id="GO:0016987">
    <property type="term" value="F:sigma factor activity"/>
    <property type="evidence" value="ECO:0007669"/>
    <property type="project" value="UniProtKB-KW"/>
</dbReference>
<organism evidence="8 9">
    <name type="scientific">Phocaeicola plebeius</name>
    <dbReference type="NCBI Taxonomy" id="310297"/>
    <lineage>
        <taxon>Bacteria</taxon>
        <taxon>Pseudomonadati</taxon>
        <taxon>Bacteroidota</taxon>
        <taxon>Bacteroidia</taxon>
        <taxon>Bacteroidales</taxon>
        <taxon>Bacteroidaceae</taxon>
        <taxon>Phocaeicola</taxon>
    </lineage>
</organism>
<keyword evidence="5" id="KW-0804">Transcription</keyword>
<dbReference type="InterPro" id="IPR007627">
    <property type="entry name" value="RNA_pol_sigma70_r2"/>
</dbReference>
<dbReference type="GO" id="GO:0006352">
    <property type="term" value="P:DNA-templated transcription initiation"/>
    <property type="evidence" value="ECO:0007669"/>
    <property type="project" value="InterPro"/>
</dbReference>
<evidence type="ECO:0000256" key="2">
    <source>
        <dbReference type="ARBA" id="ARBA00023015"/>
    </source>
</evidence>
<dbReference type="InterPro" id="IPR036388">
    <property type="entry name" value="WH-like_DNA-bd_sf"/>
</dbReference>
<dbReference type="Gene3D" id="1.10.10.10">
    <property type="entry name" value="Winged helix-like DNA-binding domain superfamily/Winged helix DNA-binding domain"/>
    <property type="match status" value="1"/>
</dbReference>
<keyword evidence="2" id="KW-0805">Transcription regulation</keyword>
<feature type="domain" description="RNA polymerase sigma-70 region 2" evidence="6">
    <location>
        <begin position="13"/>
        <end position="69"/>
    </location>
</feature>
<keyword evidence="3" id="KW-0731">Sigma factor</keyword>
<evidence type="ECO:0000313" key="8">
    <source>
        <dbReference type="EMBL" id="RGM41585.1"/>
    </source>
</evidence>
<dbReference type="Pfam" id="PF04542">
    <property type="entry name" value="Sigma70_r2"/>
    <property type="match status" value="1"/>
</dbReference>
<dbReference type="AlphaFoldDB" id="A0A3E4WHC7"/>
<evidence type="ECO:0000256" key="1">
    <source>
        <dbReference type="ARBA" id="ARBA00010641"/>
    </source>
</evidence>
<dbReference type="Gene3D" id="1.10.1740.10">
    <property type="match status" value="1"/>
</dbReference>
<evidence type="ECO:0000259" key="6">
    <source>
        <dbReference type="Pfam" id="PF04542"/>
    </source>
</evidence>
<name>A0A3E4WHC7_9BACT</name>
<evidence type="ECO:0000259" key="7">
    <source>
        <dbReference type="Pfam" id="PF08281"/>
    </source>
</evidence>
<dbReference type="SUPFAM" id="SSF88946">
    <property type="entry name" value="Sigma2 domain of RNA polymerase sigma factors"/>
    <property type="match status" value="1"/>
</dbReference>
<reference evidence="8 9" key="1">
    <citation type="submission" date="2018-08" db="EMBL/GenBank/DDBJ databases">
        <title>A genome reference for cultivated species of the human gut microbiota.</title>
        <authorList>
            <person name="Zou Y."/>
            <person name="Xue W."/>
            <person name="Luo G."/>
        </authorList>
    </citation>
    <scope>NUCLEOTIDE SEQUENCE [LARGE SCALE GENOMIC DNA]</scope>
    <source>
        <strain evidence="8 9">OM08-14</strain>
    </source>
</reference>
<evidence type="ECO:0000256" key="3">
    <source>
        <dbReference type="ARBA" id="ARBA00023082"/>
    </source>
</evidence>
<dbReference type="InterPro" id="IPR013249">
    <property type="entry name" value="RNA_pol_sigma70_r4_t2"/>
</dbReference>
<comment type="similarity">
    <text evidence="1">Belongs to the sigma-70 factor family. ECF subfamily.</text>
</comment>
<dbReference type="SUPFAM" id="SSF88659">
    <property type="entry name" value="Sigma3 and sigma4 domains of RNA polymerase sigma factors"/>
    <property type="match status" value="1"/>
</dbReference>
<dbReference type="Pfam" id="PF08281">
    <property type="entry name" value="Sigma70_r4_2"/>
    <property type="match status" value="1"/>
</dbReference>
<comment type="caution">
    <text evidence="8">The sequence shown here is derived from an EMBL/GenBank/DDBJ whole genome shotgun (WGS) entry which is preliminary data.</text>
</comment>
<dbReference type="InterPro" id="IPR013325">
    <property type="entry name" value="RNA_pol_sigma_r2"/>
</dbReference>
<dbReference type="InterPro" id="IPR013324">
    <property type="entry name" value="RNA_pol_sigma_r3/r4-like"/>
</dbReference>
<dbReference type="EMBL" id="QSTF01000007">
    <property type="protein sequence ID" value="RGM41585.1"/>
    <property type="molecule type" value="Genomic_DNA"/>
</dbReference>